<dbReference type="AlphaFoldDB" id="A0A317U8N1"/>
<dbReference type="GO" id="GO:0004672">
    <property type="term" value="F:protein kinase activity"/>
    <property type="evidence" value="ECO:0007669"/>
    <property type="project" value="InterPro"/>
</dbReference>
<feature type="domain" description="Protein kinase" evidence="1">
    <location>
        <begin position="78"/>
        <end position="377"/>
    </location>
</feature>
<dbReference type="EMBL" id="QHJG01000001">
    <property type="protein sequence ID" value="PWY57675.1"/>
    <property type="molecule type" value="Genomic_DNA"/>
</dbReference>
<evidence type="ECO:0000259" key="1">
    <source>
        <dbReference type="PROSITE" id="PS50011"/>
    </source>
</evidence>
<keyword evidence="3" id="KW-0808">Transferase</keyword>
<accession>A0A317U8N1</accession>
<reference evidence="2 4" key="1">
    <citation type="submission" date="2018-05" db="EMBL/GenBank/DDBJ databases">
        <title>Legionella qingyii sp.nov., whole genome shotgun sequence.</title>
        <authorList>
            <person name="Wu H."/>
            <person name="Zhu Q."/>
            <person name="Hu C."/>
        </authorList>
    </citation>
    <scope>NUCLEOTIDE SEQUENCE [LARGE SCALE GENOMIC DNA]</scope>
    <source>
        <strain evidence="2 4">HEB18</strain>
    </source>
</reference>
<dbReference type="PANTHER" id="PTHR24347">
    <property type="entry name" value="SERINE/THREONINE-PROTEIN KINASE"/>
    <property type="match status" value="1"/>
</dbReference>
<evidence type="ECO:0000313" key="5">
    <source>
        <dbReference type="Proteomes" id="UP000287374"/>
    </source>
</evidence>
<organism evidence="2 4">
    <name type="scientific">Legionella qingyii</name>
    <dbReference type="NCBI Taxonomy" id="2184757"/>
    <lineage>
        <taxon>Bacteria</taxon>
        <taxon>Pseudomonadati</taxon>
        <taxon>Pseudomonadota</taxon>
        <taxon>Gammaproteobacteria</taxon>
        <taxon>Legionellales</taxon>
        <taxon>Legionellaceae</taxon>
        <taxon>Legionella</taxon>
    </lineage>
</organism>
<comment type="caution">
    <text evidence="2">The sequence shown here is derived from an EMBL/GenBank/DDBJ whole genome shotgun (WGS) entry which is preliminary data.</text>
</comment>
<dbReference type="PROSITE" id="PS50011">
    <property type="entry name" value="PROTEIN_KINASE_DOM"/>
    <property type="match status" value="1"/>
</dbReference>
<sequence>MPNPIRYINPTLSENIPIVIALINSVYGANPGSLDAYEVYSLPTTAGEESRYVLTLPVLQFVADPLVRSIVPPRRLDIFEPSSDDKGCFGNVFPVIKSIIPQGDRGVFDESGSYVVKQMHTNQNALSDKPNKPNWLVRVANKEQYLGSQHPTLGIRYGLIKTEQFSYLHMNRAPGRTLDFYVDQLSGEEFLSLACTLIEEVPKQIHRIVTVGKREGRTIIHCDLKPENIMAQLNKNEDDGHSEWTITVIDMGLAKTIKKDEQYSTLQNYGNRMVWDRDMLLASMNGIPKHYDIQSDLYALFVSIAELAGAPHRDGRKALEHAESPDFTGIFSDMDFEPTLEDQLTDTLRSTLHPNKMQRMKPEQALAIFQNALHAVRENTAAPLFETPTKKQKTDQKTAEDLKKWIEQPLDEIVRKKEQDTEEENRQPRKTTLKIWLNQFNELRSAASTEENQRFKMMLSNIKSLDIKSTFIFDLLHFKLFEEYNTDACIRLILRHEQLTAALRKHYPKLPGLWQIRFQMLGQIIPLQLTQSQAIACTQIGLLKQNIAALLALESNESDLELVKVMRQELEKQLQLNPKVWYQQLPQFAQLFNNQSYCLIQLNALTKQLAPHFSWNNALRQQSINWTNDILNNAMQGKFPENYEKYFSYYHTMIALLNRYVKDRGTLTFMYNVLPALSQSTLSQTANDTAIRQLQLMDPQTIIILTQRLELLFLMHDVFCQLMDPNKKEYDAIIQTNNIKFSTLIDQFNQQSLQQEELKDQLDNIFNSFKALNKLRLFIHKCSSHSNIQKAIDILLKNNFKIEEIAKIVNDNYIEISAVKNLDIGLNIVLYEEANQSLQESSTRNEKLFAEITRYFAMPGRYLPPAPKIYTQAHSKQMLFLPSPKEDSDEITTHENTYSI</sequence>
<dbReference type="Pfam" id="PF00069">
    <property type="entry name" value="Pkinase"/>
    <property type="match status" value="1"/>
</dbReference>
<dbReference type="SUPFAM" id="SSF56112">
    <property type="entry name" value="Protein kinase-like (PK-like)"/>
    <property type="match status" value="1"/>
</dbReference>
<dbReference type="Proteomes" id="UP000287374">
    <property type="component" value="Unassembled WGS sequence"/>
</dbReference>
<proteinExistence type="predicted"/>
<dbReference type="RefSeq" id="WP_110141125.1">
    <property type="nucleotide sequence ID" value="NZ_QHJG01000001.1"/>
</dbReference>
<evidence type="ECO:0000313" key="3">
    <source>
        <dbReference type="EMBL" id="RUR25858.1"/>
    </source>
</evidence>
<keyword evidence="3" id="KW-0418">Kinase</keyword>
<dbReference type="Proteomes" id="UP000247152">
    <property type="component" value="Unassembled WGS sequence"/>
</dbReference>
<evidence type="ECO:0000313" key="4">
    <source>
        <dbReference type="Proteomes" id="UP000247152"/>
    </source>
</evidence>
<keyword evidence="5" id="KW-1185">Reference proteome</keyword>
<dbReference type="InterPro" id="IPR000719">
    <property type="entry name" value="Prot_kinase_dom"/>
</dbReference>
<dbReference type="SMART" id="SM00220">
    <property type="entry name" value="S_TKc"/>
    <property type="match status" value="1"/>
</dbReference>
<dbReference type="OrthoDB" id="9801841at2"/>
<gene>
    <name evidence="2" type="ORF">DGG96_00850</name>
    <name evidence="3" type="ORF">ELY20_01540</name>
</gene>
<dbReference type="GO" id="GO:0005524">
    <property type="term" value="F:ATP binding"/>
    <property type="evidence" value="ECO:0007669"/>
    <property type="project" value="InterPro"/>
</dbReference>
<name>A0A317U8N1_9GAMM</name>
<evidence type="ECO:0000313" key="2">
    <source>
        <dbReference type="EMBL" id="PWY57675.1"/>
    </source>
</evidence>
<protein>
    <submittedName>
        <fullName evidence="3">Protein kinase family protein</fullName>
    </submittedName>
</protein>
<dbReference type="EMBL" id="RZGX01000002">
    <property type="protein sequence ID" value="RUR25858.1"/>
    <property type="molecule type" value="Genomic_DNA"/>
</dbReference>
<dbReference type="InterPro" id="IPR011009">
    <property type="entry name" value="Kinase-like_dom_sf"/>
</dbReference>
<dbReference type="Gene3D" id="1.10.510.10">
    <property type="entry name" value="Transferase(Phosphotransferase) domain 1"/>
    <property type="match status" value="1"/>
</dbReference>
<reference evidence="3 5" key="2">
    <citation type="submission" date="2018-12" db="EMBL/GenBank/DDBJ databases">
        <title>Legionella sp,whole genome shotgun sequence.</title>
        <authorList>
            <person name="Wu H."/>
        </authorList>
    </citation>
    <scope>NUCLEOTIDE SEQUENCE [LARGE SCALE GENOMIC DNA]</scope>
    <source>
        <strain evidence="3">Km489</strain>
        <strain evidence="5">km489</strain>
    </source>
</reference>